<dbReference type="PROSITE" id="PS50888">
    <property type="entry name" value="BHLH"/>
    <property type="match status" value="1"/>
</dbReference>
<keyword evidence="2" id="KW-0238">DNA-binding</keyword>
<accession>A0AAW0H7D9</accession>
<evidence type="ECO:0000313" key="6">
    <source>
        <dbReference type="EMBL" id="KAK7797037.1"/>
    </source>
</evidence>
<evidence type="ECO:0000256" key="4">
    <source>
        <dbReference type="SAM" id="MobiDB-lite"/>
    </source>
</evidence>
<dbReference type="Pfam" id="PF00010">
    <property type="entry name" value="HLH"/>
    <property type="match status" value="1"/>
</dbReference>
<dbReference type="EMBL" id="JBBHLL010000925">
    <property type="protein sequence ID" value="KAK7797037.1"/>
    <property type="molecule type" value="Genomic_DNA"/>
</dbReference>
<dbReference type="CDD" id="cd19705">
    <property type="entry name" value="bHLH_TS_LYL1"/>
    <property type="match status" value="1"/>
</dbReference>
<evidence type="ECO:0000256" key="1">
    <source>
        <dbReference type="ARBA" id="ARBA00023015"/>
    </source>
</evidence>
<protein>
    <recommendedName>
        <fullName evidence="5">BHLH domain-containing protein</fullName>
    </recommendedName>
</protein>
<feature type="region of interest" description="Disordered" evidence="4">
    <location>
        <begin position="222"/>
        <end position="286"/>
    </location>
</feature>
<evidence type="ECO:0000259" key="5">
    <source>
        <dbReference type="PROSITE" id="PS50888"/>
    </source>
</evidence>
<dbReference type="GO" id="GO:0000978">
    <property type="term" value="F:RNA polymerase II cis-regulatory region sequence-specific DNA binding"/>
    <property type="evidence" value="ECO:0007669"/>
    <property type="project" value="TreeGrafter"/>
</dbReference>
<keyword evidence="7" id="KW-1185">Reference proteome</keyword>
<keyword evidence="1" id="KW-0805">Transcription regulation</keyword>
<evidence type="ECO:0000313" key="7">
    <source>
        <dbReference type="Proteomes" id="UP001488838"/>
    </source>
</evidence>
<dbReference type="InterPro" id="IPR040238">
    <property type="entry name" value="TAL-like"/>
</dbReference>
<dbReference type="GO" id="GO:0000981">
    <property type="term" value="F:DNA-binding transcription factor activity, RNA polymerase II-specific"/>
    <property type="evidence" value="ECO:0007669"/>
    <property type="project" value="InterPro"/>
</dbReference>
<proteinExistence type="predicted"/>
<feature type="domain" description="BHLH" evidence="5">
    <location>
        <begin position="157"/>
        <end position="209"/>
    </location>
</feature>
<dbReference type="GO" id="GO:0046983">
    <property type="term" value="F:protein dimerization activity"/>
    <property type="evidence" value="ECO:0007669"/>
    <property type="project" value="InterPro"/>
</dbReference>
<organism evidence="6 7">
    <name type="scientific">Myodes glareolus</name>
    <name type="common">Bank vole</name>
    <name type="synonym">Clethrionomys glareolus</name>
    <dbReference type="NCBI Taxonomy" id="447135"/>
    <lineage>
        <taxon>Eukaryota</taxon>
        <taxon>Metazoa</taxon>
        <taxon>Chordata</taxon>
        <taxon>Craniata</taxon>
        <taxon>Vertebrata</taxon>
        <taxon>Euteleostomi</taxon>
        <taxon>Mammalia</taxon>
        <taxon>Eutheria</taxon>
        <taxon>Euarchontoglires</taxon>
        <taxon>Glires</taxon>
        <taxon>Rodentia</taxon>
        <taxon>Myomorpha</taxon>
        <taxon>Muroidea</taxon>
        <taxon>Cricetidae</taxon>
        <taxon>Arvicolinae</taxon>
        <taxon>Myodes</taxon>
    </lineage>
</organism>
<dbReference type="InterPro" id="IPR011598">
    <property type="entry name" value="bHLH_dom"/>
</dbReference>
<sequence>VSIPSLGSMCPPQAQAEVGPAMTEKVEMVHASSPAPAPPPKPASPGPLPAEVDHRNTACTPWLPPGVPVINLGHTRPTGAAMPTTELSALRPSLLQLAALGAAPPTLALHYHPHPFLNSVYIGPAGPFSIFPHSRLKRRPSHGELDLAEGHQPQKVARRVFTNSRERWRQQHVNGAFAELRKLLPTHPPDRKLSKNEVLRLAMKYIGFLVRLLRDQAAVLASGPSAPEPRKPPAHRGVESGARCGARHRVEAACSQPVLPGDCDGDPNGSVRPIKMEQTALSPEVR</sequence>
<comment type="caution">
    <text evidence="6">The sequence shown here is derived from an EMBL/GenBank/DDBJ whole genome shotgun (WGS) entry which is preliminary data.</text>
</comment>
<dbReference type="Gene3D" id="4.10.280.10">
    <property type="entry name" value="Helix-loop-helix DNA-binding domain"/>
    <property type="match status" value="1"/>
</dbReference>
<evidence type="ECO:0000256" key="3">
    <source>
        <dbReference type="ARBA" id="ARBA00023163"/>
    </source>
</evidence>
<evidence type="ECO:0000256" key="2">
    <source>
        <dbReference type="ARBA" id="ARBA00023125"/>
    </source>
</evidence>
<dbReference type="InterPro" id="IPR036638">
    <property type="entry name" value="HLH_DNA-bd_sf"/>
</dbReference>
<reference evidence="6 7" key="1">
    <citation type="journal article" date="2023" name="bioRxiv">
        <title>Conserved and derived expression patterns and positive selection on dental genes reveal complex evolutionary context of ever-growing rodent molars.</title>
        <authorList>
            <person name="Calamari Z.T."/>
            <person name="Song A."/>
            <person name="Cohen E."/>
            <person name="Akter M."/>
            <person name="Roy R.D."/>
            <person name="Hallikas O."/>
            <person name="Christensen M.M."/>
            <person name="Li P."/>
            <person name="Marangoni P."/>
            <person name="Jernvall J."/>
            <person name="Klein O.D."/>
        </authorList>
    </citation>
    <scope>NUCLEOTIDE SEQUENCE [LARGE SCALE GENOMIC DNA]</scope>
    <source>
        <strain evidence="6">V071</strain>
    </source>
</reference>
<dbReference type="AlphaFoldDB" id="A0AAW0H7D9"/>
<dbReference type="PANTHER" id="PTHR13864">
    <property type="entry name" value="T-CELL ACUTE LYMPHOCYTIC LEUKEMIA/STEM CELL LEUKEMIA-RELATED"/>
    <property type="match status" value="1"/>
</dbReference>
<dbReference type="SMART" id="SM00353">
    <property type="entry name" value="HLH"/>
    <property type="match status" value="1"/>
</dbReference>
<feature type="non-terminal residue" evidence="6">
    <location>
        <position position="1"/>
    </location>
</feature>
<dbReference type="Proteomes" id="UP001488838">
    <property type="component" value="Unassembled WGS sequence"/>
</dbReference>
<dbReference type="FunFam" id="4.10.280.10:FF:000015">
    <property type="entry name" value="T-cell acute lymphocytic leukemia 1"/>
    <property type="match status" value="1"/>
</dbReference>
<dbReference type="PANTHER" id="PTHR13864:SF6">
    <property type="entry name" value="PROTEIN LYL-1"/>
    <property type="match status" value="1"/>
</dbReference>
<dbReference type="SUPFAM" id="SSF47459">
    <property type="entry name" value="HLH, helix-loop-helix DNA-binding domain"/>
    <property type="match status" value="1"/>
</dbReference>
<name>A0AAW0H7D9_MYOGA</name>
<feature type="compositionally biased region" description="Pro residues" evidence="4">
    <location>
        <begin position="35"/>
        <end position="48"/>
    </location>
</feature>
<gene>
    <name evidence="6" type="ORF">U0070_015833</name>
</gene>
<keyword evidence="3" id="KW-0804">Transcription</keyword>
<feature type="region of interest" description="Disordered" evidence="4">
    <location>
        <begin position="1"/>
        <end position="55"/>
    </location>
</feature>